<gene>
    <name evidence="1" type="ordered locus">LBA1927</name>
</gene>
<sequence length="378" mass="42194">MKKIVQTILHLVLILLILAGIGAGGYYGYQWWQKEQMLKERPKVITTKDGTSISPAWHNWNNYQKTLRQNYSFINKVSNYVPPMTWDGKDVVIPGLISTKSYDFVTKKYDTTAAMTPQGIAVVSKYILLTAYDGNHTHASVIYVLDKKSGKYIKTIQVSGRPHLGGIAYDPVAKNIWVTSKMGKSSALASFSLKEMKAYKAGSQMPIKYNHQIAIPAVEKASTVTYYDGQLFVGFFNMYGRGKVAAYTIARSGKNKGSITNNEIKSVTGTLQWSDPTGETTMDKQIQGIAIYQDKIFLSQSYGSKNSKLYVFPTTALNNLDEKNAELIIELPPYLEQITAYKGQLLCVFESGSKIYARPDIMVMDRILSLNINALFGS</sequence>
<reference evidence="1 2" key="1">
    <citation type="journal article" date="2005" name="Proc. Natl. Acad. Sci. U.S.A.">
        <title>Complete genome sequence of the probiotic lactic acid bacterium Lactobacillus acidophilus NCFM.</title>
        <authorList>
            <person name="Altermann E."/>
            <person name="Russell W.M."/>
            <person name="Azcarate-Peril M.A."/>
            <person name="Barrangou R."/>
            <person name="Buck B.L."/>
            <person name="McAuliffe O."/>
            <person name="Souther N."/>
            <person name="Dobson A."/>
            <person name="Duong T."/>
            <person name="Callanan M."/>
            <person name="Lick S."/>
            <person name="Hamrick A."/>
            <person name="Cano R."/>
            <person name="Klaenhammer T.R."/>
        </authorList>
    </citation>
    <scope>NUCLEOTIDE SEQUENCE [LARGE SCALE GENOMIC DNA]</scope>
    <source>
        <strain evidence="2">ATCC 700396 / NCK56 / N2 / NCFM</strain>
    </source>
</reference>
<dbReference type="AlphaFoldDB" id="Q5FHV0"/>
<accession>Q5FHV0</accession>
<dbReference type="KEGG" id="lac:LBA1927"/>
<dbReference type="GeneID" id="93290936"/>
<dbReference type="PATRIC" id="fig|272621.13.peg.1832"/>
<keyword evidence="2" id="KW-1185">Reference proteome</keyword>
<evidence type="ECO:0000313" key="2">
    <source>
        <dbReference type="Proteomes" id="UP000006381"/>
    </source>
</evidence>
<dbReference type="SUPFAM" id="SSF63825">
    <property type="entry name" value="YWTD domain"/>
    <property type="match status" value="1"/>
</dbReference>
<dbReference type="EMBL" id="CP000033">
    <property type="protein sequence ID" value="AAV43724.1"/>
    <property type="molecule type" value="Genomic_DNA"/>
</dbReference>
<name>Q5FHV0_LACAC</name>
<dbReference type="BioCyc" id="LACI272621:G1G49-1880-MONOMER"/>
<dbReference type="eggNOG" id="COG3391">
    <property type="taxonomic scope" value="Bacteria"/>
</dbReference>
<protein>
    <submittedName>
        <fullName evidence="1">Uncharacterized protein</fullName>
    </submittedName>
</protein>
<dbReference type="HOGENOM" id="CLU_055794_1_0_9"/>
<evidence type="ECO:0000313" key="1">
    <source>
        <dbReference type="EMBL" id="AAV43724.1"/>
    </source>
</evidence>
<organism evidence="2">
    <name type="scientific">Lactobacillus acidophilus (strain ATCC 700396 / NCK56 / N2 / NCFM)</name>
    <dbReference type="NCBI Taxonomy" id="272621"/>
    <lineage>
        <taxon>Bacteria</taxon>
        <taxon>Bacillati</taxon>
        <taxon>Bacillota</taxon>
        <taxon>Bacilli</taxon>
        <taxon>Lactobacillales</taxon>
        <taxon>Lactobacillaceae</taxon>
        <taxon>Lactobacillus</taxon>
    </lineage>
</organism>
<dbReference type="Proteomes" id="UP000006381">
    <property type="component" value="Chromosome"/>
</dbReference>
<dbReference type="OrthoDB" id="1655118at2"/>
<proteinExistence type="predicted"/>
<dbReference type="RefSeq" id="WP_003549513.1">
    <property type="nucleotide sequence ID" value="NC_006814.3"/>
</dbReference>
<dbReference type="STRING" id="272621.LBA1927"/>